<reference evidence="2" key="1">
    <citation type="submission" date="2017-04" db="EMBL/GenBank/DDBJ databases">
        <authorList>
            <person name="Varghese N."/>
            <person name="Submissions S."/>
        </authorList>
    </citation>
    <scope>NUCLEOTIDE SEQUENCE [LARGE SCALE GENOMIC DNA]</scope>
    <source>
        <strain evidence="2">DSM 12126</strain>
    </source>
</reference>
<protein>
    <submittedName>
        <fullName evidence="1">Uncharacterized protein</fullName>
    </submittedName>
</protein>
<dbReference type="AlphaFoldDB" id="A0A1W1ZCK6"/>
<name>A0A1W1ZCK6_9SPHI</name>
<evidence type="ECO:0000313" key="1">
    <source>
        <dbReference type="EMBL" id="SMC46066.1"/>
    </source>
</evidence>
<proteinExistence type="predicted"/>
<keyword evidence="2" id="KW-1185">Reference proteome</keyword>
<dbReference type="EMBL" id="FWXT01000001">
    <property type="protein sequence ID" value="SMC46066.1"/>
    <property type="molecule type" value="Genomic_DNA"/>
</dbReference>
<gene>
    <name evidence="1" type="ORF">SAMN04488524_0593</name>
</gene>
<dbReference type="Proteomes" id="UP000192756">
    <property type="component" value="Unassembled WGS sequence"/>
</dbReference>
<accession>A0A1W1ZCK6</accession>
<dbReference type="STRING" id="151894.SAMN04488524_0593"/>
<sequence>MYGLGVVKDDTIMKLTDELWKQFGFKKEPSVGGQPRWYYSGYYFNNESALPTPGSVTAGKLSFPITLDPKNLKNEPSTVKELFDYLANAIYIEGVKNGKNAVKSELKRILDID</sequence>
<organism evidence="1 2">
    <name type="scientific">Pedobacter africanus</name>
    <dbReference type="NCBI Taxonomy" id="151894"/>
    <lineage>
        <taxon>Bacteria</taxon>
        <taxon>Pseudomonadati</taxon>
        <taxon>Bacteroidota</taxon>
        <taxon>Sphingobacteriia</taxon>
        <taxon>Sphingobacteriales</taxon>
        <taxon>Sphingobacteriaceae</taxon>
        <taxon>Pedobacter</taxon>
    </lineage>
</organism>
<evidence type="ECO:0000313" key="2">
    <source>
        <dbReference type="Proteomes" id="UP000192756"/>
    </source>
</evidence>